<dbReference type="PANTHER" id="PTHR24177">
    <property type="entry name" value="CASKIN"/>
    <property type="match status" value="1"/>
</dbReference>
<organism evidence="2">
    <name type="scientific">Eucalyptus grandis</name>
    <name type="common">Flooded gum</name>
    <dbReference type="NCBI Taxonomy" id="71139"/>
    <lineage>
        <taxon>Eukaryota</taxon>
        <taxon>Viridiplantae</taxon>
        <taxon>Streptophyta</taxon>
        <taxon>Embryophyta</taxon>
        <taxon>Tracheophyta</taxon>
        <taxon>Spermatophyta</taxon>
        <taxon>Magnoliopsida</taxon>
        <taxon>eudicotyledons</taxon>
        <taxon>Gunneridae</taxon>
        <taxon>Pentapetalae</taxon>
        <taxon>rosids</taxon>
        <taxon>malvids</taxon>
        <taxon>Myrtales</taxon>
        <taxon>Myrtaceae</taxon>
        <taxon>Myrtoideae</taxon>
        <taxon>Eucalypteae</taxon>
        <taxon>Eucalyptus</taxon>
    </lineage>
</organism>
<dbReference type="PANTHER" id="PTHR24177:SF365">
    <property type="entry name" value="ANKYRIN REPEAT-CONTAINING PROTEIN NPR4-LIKE ISOFORM X1"/>
    <property type="match status" value="1"/>
</dbReference>
<dbReference type="EMBL" id="KK198755">
    <property type="protein sequence ID" value="KCW81599.1"/>
    <property type="molecule type" value="Genomic_DNA"/>
</dbReference>
<proteinExistence type="predicted"/>
<keyword evidence="1" id="KW-0812">Transmembrane</keyword>
<dbReference type="Gramene" id="KCW81599">
    <property type="protein sequence ID" value="KCW81599"/>
    <property type="gene ID" value="EUGRSUZ_C02964"/>
</dbReference>
<evidence type="ECO:0000256" key="1">
    <source>
        <dbReference type="SAM" id="Phobius"/>
    </source>
</evidence>
<gene>
    <name evidence="2" type="ORF">EUGRSUZ_C02964</name>
</gene>
<evidence type="ECO:0000313" key="2">
    <source>
        <dbReference type="EMBL" id="KCW81599.1"/>
    </source>
</evidence>
<keyword evidence="1" id="KW-1133">Transmembrane helix</keyword>
<protein>
    <submittedName>
        <fullName evidence="2">Uncharacterized protein</fullName>
    </submittedName>
</protein>
<name>A0A059CTR1_EUCGR</name>
<feature type="transmembrane region" description="Helical" evidence="1">
    <location>
        <begin position="151"/>
        <end position="177"/>
    </location>
</feature>
<reference evidence="2" key="1">
    <citation type="submission" date="2013-07" db="EMBL/GenBank/DDBJ databases">
        <title>The genome of Eucalyptus grandis.</title>
        <authorList>
            <person name="Schmutz J."/>
            <person name="Hayes R."/>
            <person name="Myburg A."/>
            <person name="Tuskan G."/>
            <person name="Grattapaglia D."/>
            <person name="Rokhsar D.S."/>
        </authorList>
    </citation>
    <scope>NUCLEOTIDE SEQUENCE</scope>
    <source>
        <tissue evidence="2">Leaf extractions</tissue>
    </source>
</reference>
<feature type="transmembrane region" description="Helical" evidence="1">
    <location>
        <begin position="184"/>
        <end position="202"/>
    </location>
</feature>
<sequence>MTLAVQYRHDKIIGLFLKESSTNGLSLVPAPTETESTMMMCVASKYYPDFQYITTLSGAALRMQREVQWFKAVESWVAHQLRVSRLDPEGKTYWEQFVEDHEKLLENGQKWVKETADKWLFLSVAATLLFLAILTSPNEPQDFLDSLPKKIIMGLLFLFLSLVFMLVAFAATLTCVLDKTMERVLIPIILLASFPLTVFAVLQHPLLSQMIKSTYGPSIFRSEDIWKRGIIIG</sequence>
<accession>A0A059CTR1</accession>
<feature type="transmembrane region" description="Helical" evidence="1">
    <location>
        <begin position="119"/>
        <end position="136"/>
    </location>
</feature>
<keyword evidence="1" id="KW-0472">Membrane</keyword>
<dbReference type="AlphaFoldDB" id="A0A059CTR1"/>